<dbReference type="CDD" id="cd11010">
    <property type="entry name" value="S1-P1_nuclease"/>
    <property type="match status" value="1"/>
</dbReference>
<dbReference type="EMBL" id="JAHFXF010000270">
    <property type="protein sequence ID" value="KAG9691387.1"/>
    <property type="molecule type" value="Genomic_DNA"/>
</dbReference>
<feature type="signal peptide" evidence="8">
    <location>
        <begin position="1"/>
        <end position="19"/>
    </location>
</feature>
<dbReference type="Gene3D" id="1.10.575.10">
    <property type="entry name" value="P1 Nuclease"/>
    <property type="match status" value="1"/>
</dbReference>
<reference evidence="9" key="1">
    <citation type="journal article" date="2021" name="J Fungi (Basel)">
        <title>Virulence traits and population genomics of the black yeast Aureobasidium melanogenum.</title>
        <authorList>
            <person name="Cernosa A."/>
            <person name="Sun X."/>
            <person name="Gostincar C."/>
            <person name="Fang C."/>
            <person name="Gunde-Cimerman N."/>
            <person name="Song Z."/>
        </authorList>
    </citation>
    <scope>NUCLEOTIDE SEQUENCE</scope>
    <source>
        <strain evidence="9">EXF-9911</strain>
    </source>
</reference>
<proteinExistence type="inferred from homology"/>
<reference evidence="9" key="2">
    <citation type="submission" date="2021-08" db="EMBL/GenBank/DDBJ databases">
        <authorList>
            <person name="Gostincar C."/>
            <person name="Sun X."/>
            <person name="Song Z."/>
            <person name="Gunde-Cimerman N."/>
        </authorList>
    </citation>
    <scope>NUCLEOTIDE SEQUENCE</scope>
    <source>
        <strain evidence="9">EXF-9911</strain>
    </source>
</reference>
<dbReference type="Proteomes" id="UP000779574">
    <property type="component" value="Unassembled WGS sequence"/>
</dbReference>
<dbReference type="GO" id="GO:0046872">
    <property type="term" value="F:metal ion binding"/>
    <property type="evidence" value="ECO:0007669"/>
    <property type="project" value="UniProtKB-KW"/>
</dbReference>
<evidence type="ECO:0000256" key="4">
    <source>
        <dbReference type="ARBA" id="ARBA00022759"/>
    </source>
</evidence>
<evidence type="ECO:0000256" key="6">
    <source>
        <dbReference type="ARBA" id="ARBA00023157"/>
    </source>
</evidence>
<feature type="chain" id="PRO_5040332145" evidence="8">
    <location>
        <begin position="20"/>
        <end position="319"/>
    </location>
</feature>
<dbReference type="InterPro" id="IPR008947">
    <property type="entry name" value="PLipase_C/P1_nuclease_dom_sf"/>
</dbReference>
<accession>A0A9P8EJS5</accession>
<evidence type="ECO:0000256" key="1">
    <source>
        <dbReference type="ARBA" id="ARBA00009547"/>
    </source>
</evidence>
<dbReference type="SUPFAM" id="SSF48537">
    <property type="entry name" value="Phospholipase C/P1 nuclease"/>
    <property type="match status" value="1"/>
</dbReference>
<dbReference type="GO" id="GO:0016788">
    <property type="term" value="F:hydrolase activity, acting on ester bonds"/>
    <property type="evidence" value="ECO:0007669"/>
    <property type="project" value="InterPro"/>
</dbReference>
<comment type="caution">
    <text evidence="9">The sequence shown here is derived from an EMBL/GenBank/DDBJ whole genome shotgun (WGS) entry which is preliminary data.</text>
</comment>
<keyword evidence="6" id="KW-1015">Disulfide bond</keyword>
<keyword evidence="2" id="KW-0540">Nuclease</keyword>
<dbReference type="Pfam" id="PF02265">
    <property type="entry name" value="S1-P1_nuclease"/>
    <property type="match status" value="1"/>
</dbReference>
<protein>
    <submittedName>
        <fullName evidence="9">Phospholipase C/P1 nuclease</fullName>
    </submittedName>
</protein>
<gene>
    <name evidence="9" type="ORF">KCU76_g7484</name>
</gene>
<evidence type="ECO:0000313" key="10">
    <source>
        <dbReference type="Proteomes" id="UP000779574"/>
    </source>
</evidence>
<keyword evidence="3" id="KW-0479">Metal-binding</keyword>
<keyword evidence="8" id="KW-0732">Signal</keyword>
<keyword evidence="5" id="KW-0378">Hydrolase</keyword>
<evidence type="ECO:0000256" key="5">
    <source>
        <dbReference type="ARBA" id="ARBA00022801"/>
    </source>
</evidence>
<evidence type="ECO:0000256" key="2">
    <source>
        <dbReference type="ARBA" id="ARBA00022722"/>
    </source>
</evidence>
<evidence type="ECO:0000256" key="7">
    <source>
        <dbReference type="ARBA" id="ARBA00023180"/>
    </source>
</evidence>
<evidence type="ECO:0000313" key="9">
    <source>
        <dbReference type="EMBL" id="KAG9691387.1"/>
    </source>
</evidence>
<comment type="similarity">
    <text evidence="1">Belongs to the nuclease type I family.</text>
</comment>
<dbReference type="GO" id="GO:0004519">
    <property type="term" value="F:endonuclease activity"/>
    <property type="evidence" value="ECO:0007669"/>
    <property type="project" value="UniProtKB-KW"/>
</dbReference>
<dbReference type="PANTHER" id="PTHR33146:SF26">
    <property type="entry name" value="ENDONUCLEASE 4"/>
    <property type="match status" value="1"/>
</dbReference>
<dbReference type="OrthoDB" id="441446at2759"/>
<dbReference type="PANTHER" id="PTHR33146">
    <property type="entry name" value="ENDONUCLEASE 4"/>
    <property type="match status" value="1"/>
</dbReference>
<dbReference type="AlphaFoldDB" id="A0A9P8EJS5"/>
<evidence type="ECO:0000256" key="8">
    <source>
        <dbReference type="SAM" id="SignalP"/>
    </source>
</evidence>
<feature type="non-terminal residue" evidence="9">
    <location>
        <position position="1"/>
    </location>
</feature>
<keyword evidence="4" id="KW-0255">Endonuclease</keyword>
<evidence type="ECO:0000256" key="3">
    <source>
        <dbReference type="ARBA" id="ARBA00022723"/>
    </source>
</evidence>
<keyword evidence="7" id="KW-0325">Glycoprotein</keyword>
<dbReference type="InterPro" id="IPR003154">
    <property type="entry name" value="S1/P1nuclease"/>
</dbReference>
<dbReference type="GO" id="GO:0006308">
    <property type="term" value="P:DNA catabolic process"/>
    <property type="evidence" value="ECO:0007669"/>
    <property type="project" value="InterPro"/>
</dbReference>
<name>A0A9P8EJS5_AURME</name>
<dbReference type="GO" id="GO:0003676">
    <property type="term" value="F:nucleic acid binding"/>
    <property type="evidence" value="ECO:0007669"/>
    <property type="project" value="InterPro"/>
</dbReference>
<sequence>MLVQPIVIASALMASGTIAWNKDVHQQIGYSAEQLLTPTTKSILYQILEPKYNNSIGLAAAWADDYAHTTEGAFSYQWHWIDSADKPPHYCNVYYHRDCSEGGCVVSAIANQTQILRDCVQKVKSGDLVGGEDLQCSYALKWVVHFLGDIAQPLHASGVAAGGNGIEVVFANQTTELHAVWDAWIVYADANVTAFPNTTIQPFFKHLVSRIQEDDFSIPSSEWIACSDPARPVECALSWARDSNALDCDYVFAHAIKDVDLATSGYATGAFPIVELQMSKAILRIATWLNRLVAGDHGHEAGVVLQTEPNSLLGLGGEV</sequence>
<organism evidence="9 10">
    <name type="scientific">Aureobasidium melanogenum</name>
    <name type="common">Aureobasidium pullulans var. melanogenum</name>
    <dbReference type="NCBI Taxonomy" id="46634"/>
    <lineage>
        <taxon>Eukaryota</taxon>
        <taxon>Fungi</taxon>
        <taxon>Dikarya</taxon>
        <taxon>Ascomycota</taxon>
        <taxon>Pezizomycotina</taxon>
        <taxon>Dothideomycetes</taxon>
        <taxon>Dothideomycetidae</taxon>
        <taxon>Dothideales</taxon>
        <taxon>Saccotheciaceae</taxon>
        <taxon>Aureobasidium</taxon>
    </lineage>
</organism>